<proteinExistence type="predicted"/>
<accession>A0A383AIY2</accession>
<gene>
    <name evidence="1" type="ORF">METZ01_LOCUS460586</name>
</gene>
<dbReference type="AlphaFoldDB" id="A0A383AIY2"/>
<name>A0A383AIY2_9ZZZZ</name>
<protein>
    <submittedName>
        <fullName evidence="1">Uncharacterized protein</fullName>
    </submittedName>
</protein>
<reference evidence="1" key="1">
    <citation type="submission" date="2018-05" db="EMBL/GenBank/DDBJ databases">
        <authorList>
            <person name="Lanie J.A."/>
            <person name="Ng W.-L."/>
            <person name="Kazmierczak K.M."/>
            <person name="Andrzejewski T.M."/>
            <person name="Davidsen T.M."/>
            <person name="Wayne K.J."/>
            <person name="Tettelin H."/>
            <person name="Glass J.I."/>
            <person name="Rusch D."/>
            <person name="Podicherti R."/>
            <person name="Tsui H.-C.T."/>
            <person name="Winkler M.E."/>
        </authorList>
    </citation>
    <scope>NUCLEOTIDE SEQUENCE</scope>
</reference>
<evidence type="ECO:0000313" key="1">
    <source>
        <dbReference type="EMBL" id="SVE07732.1"/>
    </source>
</evidence>
<organism evidence="1">
    <name type="scientific">marine metagenome</name>
    <dbReference type="NCBI Taxonomy" id="408172"/>
    <lineage>
        <taxon>unclassified sequences</taxon>
        <taxon>metagenomes</taxon>
        <taxon>ecological metagenomes</taxon>
    </lineage>
</organism>
<sequence length="251" mass="27842">GPFQVNPLWLNFDEMNAGEYQEMTLTVQNFDTLDYEYEITSLALAEIELAIDLLVDPMEGSFSTFFDPGGALEGEWWLGDSAFAESIYLVYPEPWDGGQFAFLNDDMNGDGADPTDSWLISNEVIPYGIGPVFLLADIFFPNPDGICATGNLYSDDGLIHVSTDDGTTWAVVDSVFSTGWNWQRYMYNLSPYIGDAASFKVAFQYHDCNGNWGYGIGVDDIMIKEGDQFTWLTVSPRKGTTPSAGSYNDSI</sequence>
<feature type="non-terminal residue" evidence="1">
    <location>
        <position position="251"/>
    </location>
</feature>
<dbReference type="Gene3D" id="2.60.120.260">
    <property type="entry name" value="Galactose-binding domain-like"/>
    <property type="match status" value="1"/>
</dbReference>
<feature type="non-terminal residue" evidence="1">
    <location>
        <position position="1"/>
    </location>
</feature>
<dbReference type="EMBL" id="UINC01192536">
    <property type="protein sequence ID" value="SVE07732.1"/>
    <property type="molecule type" value="Genomic_DNA"/>
</dbReference>